<dbReference type="SUPFAM" id="SSF51735">
    <property type="entry name" value="NAD(P)-binding Rossmann-fold domains"/>
    <property type="match status" value="1"/>
</dbReference>
<dbReference type="InterPro" id="IPR051783">
    <property type="entry name" value="NAD(P)-dependent_oxidoreduct"/>
</dbReference>
<dbReference type="AlphaFoldDB" id="A0A1A3N9R6"/>
<sequence>MKVLVTGGTGFTGSHTAAALAAQGHDVRLMVRDVAKVRTVFEPFGFVPTDVVVGDMTDSSAVESALAECDGVIHTAALVDLRRSTAKLVETTNARGVESVIGGAARRGLPSIVYVSSLMVFFEPGGQPMSPASPITPGSTAYARSKADSERHVRRLQENGAAIRISYPAGIIGPNDPGPSALNAGLVSLMKQGWLMTSSGLQIVDVRDLAALHARLIELPAGQHRYTAASAMLSWPQWYDVCSRLTGTRPRRISAPGALLRAAGTVGDMVKRIYDFEFPMTRDGMEVTTRWPGAEAERTTRELGVPFREPAESLHDTLAWMYSAGYLSAAQVGRLAEEAG</sequence>
<dbReference type="GO" id="GO:0005737">
    <property type="term" value="C:cytoplasm"/>
    <property type="evidence" value="ECO:0007669"/>
    <property type="project" value="TreeGrafter"/>
</dbReference>
<feature type="domain" description="NAD-dependent epimerase/dehydratase" evidence="1">
    <location>
        <begin position="3"/>
        <end position="222"/>
    </location>
</feature>
<dbReference type="PANTHER" id="PTHR48079">
    <property type="entry name" value="PROTEIN YEEZ"/>
    <property type="match status" value="1"/>
</dbReference>
<dbReference type="Gene3D" id="3.40.50.720">
    <property type="entry name" value="NAD(P)-binding Rossmann-like Domain"/>
    <property type="match status" value="1"/>
</dbReference>
<evidence type="ECO:0000313" key="2">
    <source>
        <dbReference type="EMBL" id="OBK18903.1"/>
    </source>
</evidence>
<reference evidence="2 3" key="1">
    <citation type="submission" date="2016-06" db="EMBL/GenBank/DDBJ databases">
        <authorList>
            <person name="Kjaerup R.B."/>
            <person name="Dalgaard T.S."/>
            <person name="Juul-Madsen H.R."/>
        </authorList>
    </citation>
    <scope>NUCLEOTIDE SEQUENCE [LARGE SCALE GENOMIC DNA]</scope>
    <source>
        <strain evidence="2 3">1245139.5</strain>
    </source>
</reference>
<dbReference type="InterPro" id="IPR001509">
    <property type="entry name" value="Epimerase_deHydtase"/>
</dbReference>
<gene>
    <name evidence="2" type="ORF">A5636_19965</name>
</gene>
<dbReference type="EMBL" id="LZLQ01000023">
    <property type="protein sequence ID" value="OBK18903.1"/>
    <property type="molecule type" value="Genomic_DNA"/>
</dbReference>
<comment type="caution">
    <text evidence="2">The sequence shown here is derived from an EMBL/GenBank/DDBJ whole genome shotgun (WGS) entry which is preliminary data.</text>
</comment>
<proteinExistence type="predicted"/>
<name>A0A1A3N9R6_MYCAS</name>
<accession>A0A1A3N9R6</accession>
<keyword evidence="3" id="KW-1185">Reference proteome</keyword>
<evidence type="ECO:0000259" key="1">
    <source>
        <dbReference type="Pfam" id="PF01370"/>
    </source>
</evidence>
<dbReference type="PANTHER" id="PTHR48079:SF6">
    <property type="entry name" value="NAD(P)-BINDING DOMAIN-CONTAINING PROTEIN-RELATED"/>
    <property type="match status" value="1"/>
</dbReference>
<dbReference type="OrthoDB" id="5491199at2"/>
<dbReference type="Proteomes" id="UP000093629">
    <property type="component" value="Unassembled WGS sequence"/>
</dbReference>
<organism evidence="2 3">
    <name type="scientific">Mycobacterium asiaticum</name>
    <dbReference type="NCBI Taxonomy" id="1790"/>
    <lineage>
        <taxon>Bacteria</taxon>
        <taxon>Bacillati</taxon>
        <taxon>Actinomycetota</taxon>
        <taxon>Actinomycetes</taxon>
        <taxon>Mycobacteriales</taxon>
        <taxon>Mycobacteriaceae</taxon>
        <taxon>Mycobacterium</taxon>
    </lineage>
</organism>
<evidence type="ECO:0000313" key="3">
    <source>
        <dbReference type="Proteomes" id="UP000093629"/>
    </source>
</evidence>
<dbReference type="InterPro" id="IPR036291">
    <property type="entry name" value="NAD(P)-bd_dom_sf"/>
</dbReference>
<protein>
    <recommendedName>
        <fullName evidence="1">NAD-dependent epimerase/dehydratase domain-containing protein</fullName>
    </recommendedName>
</protein>
<dbReference type="GO" id="GO:0004029">
    <property type="term" value="F:aldehyde dehydrogenase (NAD+) activity"/>
    <property type="evidence" value="ECO:0007669"/>
    <property type="project" value="TreeGrafter"/>
</dbReference>
<dbReference type="Pfam" id="PF01370">
    <property type="entry name" value="Epimerase"/>
    <property type="match status" value="1"/>
</dbReference>